<feature type="compositionally biased region" description="Polar residues" evidence="1">
    <location>
        <begin position="48"/>
        <end position="62"/>
    </location>
</feature>
<protein>
    <submittedName>
        <fullName evidence="2">Putative mitochondrial protein</fullName>
    </submittedName>
</protein>
<comment type="caution">
    <text evidence="2">The sequence shown here is derived from an EMBL/GenBank/DDBJ whole genome shotgun (WGS) entry which is preliminary data.</text>
</comment>
<accession>A0A8K0AIA4</accession>
<evidence type="ECO:0000313" key="2">
    <source>
        <dbReference type="EMBL" id="KAF0852798.1"/>
    </source>
</evidence>
<feature type="compositionally biased region" description="Polar residues" evidence="1">
    <location>
        <begin position="74"/>
        <end position="84"/>
    </location>
</feature>
<evidence type="ECO:0000256" key="1">
    <source>
        <dbReference type="SAM" id="MobiDB-lite"/>
    </source>
</evidence>
<sequence>MLPALKLLRVIESRPILPNRFFATTASSTSVPNSGGGGGPAFEPLDLSGNTNGPAKGYSTTRGFKKFEPASDMPTGTASTGGQHSSDEYLKRRYTPASTDAGKDAFDEPGSVEEAWNNAKHGMSQREKGNYVYDNPYQDTASLASANREKGGTQSQDFADRGIQEAEDYRDGPTDPSLNPAAKYAQTHDRVKAQQSISKGEESFYKAEDFPPIPKHSASYDHRSLWDKIKDAVRPSA</sequence>
<keyword evidence="3" id="KW-1185">Reference proteome</keyword>
<proteinExistence type="predicted"/>
<feature type="compositionally biased region" description="Basic and acidic residues" evidence="1">
    <location>
        <begin position="158"/>
        <end position="173"/>
    </location>
</feature>
<feature type="compositionally biased region" description="Basic and acidic residues" evidence="1">
    <location>
        <begin position="199"/>
        <end position="209"/>
    </location>
</feature>
<gene>
    <name evidence="2" type="ORF">ANDGO_01034</name>
</gene>
<reference evidence="2" key="1">
    <citation type="submission" date="2019-09" db="EMBL/GenBank/DDBJ databases">
        <title>The Mitochondrial Proteome of the Jakobid, Andalucia godoyi, a Protist With the Most Gene-Rich and Bacteria-Like Mitochondrial Genome.</title>
        <authorList>
            <person name="Gray M.W."/>
            <person name="Burger G."/>
            <person name="Derelle R."/>
            <person name="Klimes V."/>
            <person name="Leger M."/>
            <person name="Sarrasin M."/>
            <person name="Vlcek C."/>
            <person name="Roger A.J."/>
            <person name="Elias M."/>
            <person name="Lang B.F."/>
        </authorList>
    </citation>
    <scope>NUCLEOTIDE SEQUENCE</scope>
    <source>
        <strain evidence="2">And28</strain>
    </source>
</reference>
<name>A0A8K0AIA4_ANDGO</name>
<evidence type="ECO:0000313" key="3">
    <source>
        <dbReference type="Proteomes" id="UP000799049"/>
    </source>
</evidence>
<dbReference type="Proteomes" id="UP000799049">
    <property type="component" value="Unassembled WGS sequence"/>
</dbReference>
<dbReference type="EMBL" id="VRVR01000016">
    <property type="protein sequence ID" value="KAF0852798.1"/>
    <property type="molecule type" value="Genomic_DNA"/>
</dbReference>
<feature type="region of interest" description="Disordered" evidence="1">
    <location>
        <begin position="27"/>
        <end position="222"/>
    </location>
</feature>
<dbReference type="AlphaFoldDB" id="A0A8K0AIA4"/>
<organism evidence="2 3">
    <name type="scientific">Andalucia godoyi</name>
    <name type="common">Flagellate</name>
    <dbReference type="NCBI Taxonomy" id="505711"/>
    <lineage>
        <taxon>Eukaryota</taxon>
        <taxon>Discoba</taxon>
        <taxon>Jakobida</taxon>
        <taxon>Andalucina</taxon>
        <taxon>Andaluciidae</taxon>
        <taxon>Andalucia</taxon>
    </lineage>
</organism>